<sequence>MRSIARGRTGSFRSAARPRSPGSARTPASVAPSTRAAPAASSPAPDLPAPLHAADLSPLSRATDSTPPRRPAHSTPPARVAAGSSASRAPGRPTLLHAAGLSPLSRATDSTPPRRPARAAGFTGRALRRPARLVAVGAWLAAGCAALTAWNRLTVPRLSPTAAPITEAVTVCVPARDEADRIPALIADLRAQTDIPRLRILVFDDDSTDGTAARAVEAIDGDPRCTLLRGSGNPPPGWTGKAAACRALAHTAEQLADTTVLVFLDADIRLAPGALAAAVAELRRRDIALVSPWPQQQARSLAEHLVQPLLCWSWASTLPVVCADRGLRTSTVVACGQFLVFDAAAYRAIGGHTTVADSATEDLDIARALRRGGYRTGLAAAGDLARTRMYRGGGELATGYRRWLWSAYGGSIPGGLAVAAVAAWAYWLPPLAGVLGRGSVRRWGLVGYATAGAGRLLARGLETGRRPESGDFAAAVSHPVAITAYFLLWARSHRDRRRNALTWKGRTLGPGEELNSR</sequence>
<organism evidence="4 5">
    <name type="scientific">Nocardia flavorosea</name>
    <dbReference type="NCBI Taxonomy" id="53429"/>
    <lineage>
        <taxon>Bacteria</taxon>
        <taxon>Bacillati</taxon>
        <taxon>Actinomycetota</taxon>
        <taxon>Actinomycetes</taxon>
        <taxon>Mycobacteriales</taxon>
        <taxon>Nocardiaceae</taxon>
        <taxon>Nocardia</taxon>
    </lineage>
</organism>
<protein>
    <submittedName>
        <fullName evidence="4">Glycosyltransferase</fullName>
    </submittedName>
</protein>
<proteinExistence type="predicted"/>
<evidence type="ECO:0000256" key="1">
    <source>
        <dbReference type="SAM" id="MobiDB-lite"/>
    </source>
</evidence>
<dbReference type="Pfam" id="PF00535">
    <property type="entry name" value="Glycos_transf_2"/>
    <property type="match status" value="1"/>
</dbReference>
<feature type="domain" description="Glycosyltransferase 2-like" evidence="3">
    <location>
        <begin position="170"/>
        <end position="301"/>
    </location>
</feature>
<dbReference type="InterPro" id="IPR029044">
    <property type="entry name" value="Nucleotide-diphossugar_trans"/>
</dbReference>
<evidence type="ECO:0000313" key="5">
    <source>
        <dbReference type="Proteomes" id="UP000570678"/>
    </source>
</evidence>
<dbReference type="GO" id="GO:0016740">
    <property type="term" value="F:transferase activity"/>
    <property type="evidence" value="ECO:0007669"/>
    <property type="project" value="UniProtKB-KW"/>
</dbReference>
<accession>A0A846YMB7</accession>
<comment type="caution">
    <text evidence="4">The sequence shown here is derived from an EMBL/GenBank/DDBJ whole genome shotgun (WGS) entry which is preliminary data.</text>
</comment>
<evidence type="ECO:0000313" key="4">
    <source>
        <dbReference type="EMBL" id="NKY58750.1"/>
    </source>
</evidence>
<keyword evidence="2" id="KW-0472">Membrane</keyword>
<gene>
    <name evidence="4" type="ORF">HGA15_21890</name>
</gene>
<feature type="compositionally biased region" description="Low complexity" evidence="1">
    <location>
        <begin position="76"/>
        <end position="93"/>
    </location>
</feature>
<dbReference type="Gene3D" id="3.90.550.10">
    <property type="entry name" value="Spore Coat Polysaccharide Biosynthesis Protein SpsA, Chain A"/>
    <property type="match status" value="1"/>
</dbReference>
<keyword evidence="2" id="KW-1133">Transmembrane helix</keyword>
<dbReference type="PANTHER" id="PTHR43646:SF3">
    <property type="entry name" value="SLR1566 PROTEIN"/>
    <property type="match status" value="1"/>
</dbReference>
<dbReference type="InterPro" id="IPR001173">
    <property type="entry name" value="Glyco_trans_2-like"/>
</dbReference>
<keyword evidence="2" id="KW-0812">Transmembrane</keyword>
<dbReference type="PANTHER" id="PTHR43646">
    <property type="entry name" value="GLYCOSYLTRANSFERASE"/>
    <property type="match status" value="1"/>
</dbReference>
<feature type="region of interest" description="Disordered" evidence="1">
    <location>
        <begin position="1"/>
        <end position="123"/>
    </location>
</feature>
<dbReference type="Proteomes" id="UP000570678">
    <property type="component" value="Unassembled WGS sequence"/>
</dbReference>
<feature type="compositionally biased region" description="Low complexity" evidence="1">
    <location>
        <begin position="27"/>
        <end position="60"/>
    </location>
</feature>
<dbReference type="AlphaFoldDB" id="A0A846YMB7"/>
<reference evidence="4 5" key="1">
    <citation type="submission" date="2020-04" db="EMBL/GenBank/DDBJ databases">
        <title>MicrobeNet Type strains.</title>
        <authorList>
            <person name="Nicholson A.C."/>
        </authorList>
    </citation>
    <scope>NUCLEOTIDE SEQUENCE [LARGE SCALE GENOMIC DNA]</scope>
    <source>
        <strain evidence="4 5">JCM 3332</strain>
    </source>
</reference>
<dbReference type="EMBL" id="JAAXOT010000011">
    <property type="protein sequence ID" value="NKY58750.1"/>
    <property type="molecule type" value="Genomic_DNA"/>
</dbReference>
<name>A0A846YMB7_9NOCA</name>
<keyword evidence="5" id="KW-1185">Reference proteome</keyword>
<evidence type="ECO:0000259" key="3">
    <source>
        <dbReference type="Pfam" id="PF00535"/>
    </source>
</evidence>
<evidence type="ECO:0000256" key="2">
    <source>
        <dbReference type="SAM" id="Phobius"/>
    </source>
</evidence>
<feature type="transmembrane region" description="Helical" evidence="2">
    <location>
        <begin position="472"/>
        <end position="490"/>
    </location>
</feature>
<feature type="transmembrane region" description="Helical" evidence="2">
    <location>
        <begin position="403"/>
        <end position="427"/>
    </location>
</feature>
<dbReference type="SUPFAM" id="SSF53448">
    <property type="entry name" value="Nucleotide-diphospho-sugar transferases"/>
    <property type="match status" value="1"/>
</dbReference>
<keyword evidence="4" id="KW-0808">Transferase</keyword>